<gene>
    <name evidence="2" type="ORF">DWU89_15630</name>
</gene>
<feature type="transmembrane region" description="Helical" evidence="1">
    <location>
        <begin position="9"/>
        <end position="26"/>
    </location>
</feature>
<dbReference type="AlphaFoldDB" id="A0A3D8HB50"/>
<keyword evidence="1" id="KW-0472">Membrane</keyword>
<evidence type="ECO:0000313" key="2">
    <source>
        <dbReference type="EMBL" id="RDU48194.1"/>
    </source>
</evidence>
<organism evidence="2 3">
    <name type="scientific">Parabacteroides acidifaciens</name>
    <dbReference type="NCBI Taxonomy" id="2290935"/>
    <lineage>
        <taxon>Bacteria</taxon>
        <taxon>Pseudomonadati</taxon>
        <taxon>Bacteroidota</taxon>
        <taxon>Bacteroidia</taxon>
        <taxon>Bacteroidales</taxon>
        <taxon>Tannerellaceae</taxon>
        <taxon>Parabacteroides</taxon>
    </lineage>
</organism>
<keyword evidence="1" id="KW-1133">Transmembrane helix</keyword>
<dbReference type="Proteomes" id="UP000256321">
    <property type="component" value="Unassembled WGS sequence"/>
</dbReference>
<name>A0A3D8HB50_9BACT</name>
<proteinExistence type="predicted"/>
<evidence type="ECO:0000313" key="3">
    <source>
        <dbReference type="Proteomes" id="UP000256321"/>
    </source>
</evidence>
<protein>
    <submittedName>
        <fullName evidence="2">Uncharacterized protein</fullName>
    </submittedName>
</protein>
<evidence type="ECO:0000256" key="1">
    <source>
        <dbReference type="SAM" id="Phobius"/>
    </source>
</evidence>
<dbReference type="EMBL" id="QREV01000045">
    <property type="protein sequence ID" value="RDU48194.1"/>
    <property type="molecule type" value="Genomic_DNA"/>
</dbReference>
<comment type="caution">
    <text evidence="2">The sequence shown here is derived from an EMBL/GenBank/DDBJ whole genome shotgun (WGS) entry which is preliminary data.</text>
</comment>
<accession>A0A3D8HB50</accession>
<reference evidence="2 3" key="1">
    <citation type="submission" date="2018-07" db="EMBL/GenBank/DDBJ databases">
        <title>Parabacteroides acidifaciens nov. sp., isolated from human feces.</title>
        <authorList>
            <person name="Wang Y.J."/>
        </authorList>
    </citation>
    <scope>NUCLEOTIDE SEQUENCE [LARGE SCALE GENOMIC DNA]</scope>
    <source>
        <strain evidence="2 3">426-9</strain>
    </source>
</reference>
<sequence length="209" mass="24837">MNTKIVKSIVYVFEVICVMLFVYFYSCLQKTNNIQRTELERLREGNANMLYKIENMIVLSKLQYSMEGRNIQNVCLYDRNNNRSQFDELYQNGYRLGYFISEQSCSACYKSFLNALKETSNIIGKNKIVLICKFGNRRNFQAFIKDHDLNLDIYRAEDDFGLFEEYNDYPIAFMITPDLRMENVIITDKTNHEISNDYLEIMQTKILNR</sequence>
<keyword evidence="1" id="KW-0812">Transmembrane</keyword>